<name>A0A811RKW6_9POAL</name>
<dbReference type="Gene3D" id="3.30.40.10">
    <property type="entry name" value="Zinc/RING finger domain, C3HC4 (zinc finger)"/>
    <property type="match status" value="1"/>
</dbReference>
<dbReference type="GO" id="GO:0016567">
    <property type="term" value="P:protein ubiquitination"/>
    <property type="evidence" value="ECO:0007669"/>
    <property type="project" value="TreeGrafter"/>
</dbReference>
<evidence type="ECO:0000256" key="4">
    <source>
        <dbReference type="PROSITE-ProRule" id="PRU00175"/>
    </source>
</evidence>
<dbReference type="GO" id="GO:0061630">
    <property type="term" value="F:ubiquitin protein ligase activity"/>
    <property type="evidence" value="ECO:0007669"/>
    <property type="project" value="TreeGrafter"/>
</dbReference>
<dbReference type="GO" id="GO:0005737">
    <property type="term" value="C:cytoplasm"/>
    <property type="evidence" value="ECO:0007669"/>
    <property type="project" value="TreeGrafter"/>
</dbReference>
<feature type="domain" description="RING-type" evidence="5">
    <location>
        <begin position="174"/>
        <end position="218"/>
    </location>
</feature>
<dbReference type="InterPro" id="IPR013083">
    <property type="entry name" value="Znf_RING/FYVE/PHD"/>
</dbReference>
<evidence type="ECO:0000313" key="6">
    <source>
        <dbReference type="EMBL" id="CAD6270594.1"/>
    </source>
</evidence>
<organism evidence="6 7">
    <name type="scientific">Miscanthus lutarioriparius</name>
    <dbReference type="NCBI Taxonomy" id="422564"/>
    <lineage>
        <taxon>Eukaryota</taxon>
        <taxon>Viridiplantae</taxon>
        <taxon>Streptophyta</taxon>
        <taxon>Embryophyta</taxon>
        <taxon>Tracheophyta</taxon>
        <taxon>Spermatophyta</taxon>
        <taxon>Magnoliopsida</taxon>
        <taxon>Liliopsida</taxon>
        <taxon>Poales</taxon>
        <taxon>Poaceae</taxon>
        <taxon>PACMAD clade</taxon>
        <taxon>Panicoideae</taxon>
        <taxon>Andropogonodae</taxon>
        <taxon>Andropogoneae</taxon>
        <taxon>Saccharinae</taxon>
        <taxon>Miscanthus</taxon>
    </lineage>
</organism>
<gene>
    <name evidence="6" type="ORF">NCGR_LOCUS53886</name>
</gene>
<dbReference type="Pfam" id="PF13639">
    <property type="entry name" value="zf-RING_2"/>
    <property type="match status" value="1"/>
</dbReference>
<dbReference type="EMBL" id="CAJGYO010000015">
    <property type="protein sequence ID" value="CAD6270594.1"/>
    <property type="molecule type" value="Genomic_DNA"/>
</dbReference>
<comment type="caution">
    <text evidence="6">The sequence shown here is derived from an EMBL/GenBank/DDBJ whole genome shotgun (WGS) entry which is preliminary data.</text>
</comment>
<keyword evidence="1" id="KW-0479">Metal-binding</keyword>
<proteinExistence type="predicted"/>
<sequence>MADESIELEDGELVVAAAVNGPSSAADVELRAQLREAATVLRHRGQPDLARLALGLVDADLRHAVWVLDDDVRGGGDFSGDPALFDAFRHRIRMHLLNLLEESGYEEDEIPEAFPPMVLEAAQHAARIVQIYDIDEPYRNCGFGAVPASAAAVRSLEKQTFRAAGGEDDGITECGICFEEFVDGVQVTVMPCSSRVHKFHPDCISKWLAISNMCPLCRHELPA</sequence>
<reference evidence="6" key="1">
    <citation type="submission" date="2020-10" db="EMBL/GenBank/DDBJ databases">
        <authorList>
            <person name="Han B."/>
            <person name="Lu T."/>
            <person name="Zhao Q."/>
            <person name="Huang X."/>
            <person name="Zhao Y."/>
        </authorList>
    </citation>
    <scope>NUCLEOTIDE SEQUENCE</scope>
</reference>
<evidence type="ECO:0000256" key="3">
    <source>
        <dbReference type="ARBA" id="ARBA00022833"/>
    </source>
</evidence>
<accession>A0A811RKW6</accession>
<dbReference type="GO" id="GO:0008270">
    <property type="term" value="F:zinc ion binding"/>
    <property type="evidence" value="ECO:0007669"/>
    <property type="project" value="UniProtKB-KW"/>
</dbReference>
<evidence type="ECO:0000313" key="7">
    <source>
        <dbReference type="Proteomes" id="UP000604825"/>
    </source>
</evidence>
<dbReference type="SUPFAM" id="SSF57850">
    <property type="entry name" value="RING/U-box"/>
    <property type="match status" value="1"/>
</dbReference>
<dbReference type="PANTHER" id="PTHR15710:SF77">
    <property type="entry name" value="RING-H2 FINGER PROTEIN ATL21B"/>
    <property type="match status" value="1"/>
</dbReference>
<protein>
    <recommendedName>
        <fullName evidence="5">RING-type domain-containing protein</fullName>
    </recommendedName>
</protein>
<keyword evidence="3" id="KW-0862">Zinc</keyword>
<evidence type="ECO:0000259" key="5">
    <source>
        <dbReference type="PROSITE" id="PS50089"/>
    </source>
</evidence>
<dbReference type="Proteomes" id="UP000604825">
    <property type="component" value="Unassembled WGS sequence"/>
</dbReference>
<keyword evidence="2 4" id="KW-0863">Zinc-finger</keyword>
<dbReference type="InterPro" id="IPR001841">
    <property type="entry name" value="Znf_RING"/>
</dbReference>
<dbReference type="PROSITE" id="PS50089">
    <property type="entry name" value="ZF_RING_2"/>
    <property type="match status" value="1"/>
</dbReference>
<evidence type="ECO:0000256" key="1">
    <source>
        <dbReference type="ARBA" id="ARBA00022723"/>
    </source>
</evidence>
<dbReference type="OrthoDB" id="4348522at2759"/>
<dbReference type="PANTHER" id="PTHR15710">
    <property type="entry name" value="E3 UBIQUITIN-PROTEIN LIGASE PRAJA"/>
    <property type="match status" value="1"/>
</dbReference>
<evidence type="ECO:0000256" key="2">
    <source>
        <dbReference type="ARBA" id="ARBA00022771"/>
    </source>
</evidence>
<dbReference type="CDD" id="cd16454">
    <property type="entry name" value="RING-H2_PA-TM-RING"/>
    <property type="match status" value="1"/>
</dbReference>
<keyword evidence="7" id="KW-1185">Reference proteome</keyword>
<dbReference type="AlphaFoldDB" id="A0A811RKW6"/>